<evidence type="ECO:0000256" key="9">
    <source>
        <dbReference type="ARBA" id="ARBA00035011"/>
    </source>
</evidence>
<dbReference type="FunFam" id="2.60.40.420:FF:000010">
    <property type="entry name" value="Early nodulin-like protein 1"/>
    <property type="match status" value="1"/>
</dbReference>
<evidence type="ECO:0000256" key="8">
    <source>
        <dbReference type="ARBA" id="ARBA00023288"/>
    </source>
</evidence>
<keyword evidence="7" id="KW-0325">Glycoprotein</keyword>
<evidence type="ECO:0000256" key="1">
    <source>
        <dbReference type="ARBA" id="ARBA00004609"/>
    </source>
</evidence>
<evidence type="ECO:0000256" key="7">
    <source>
        <dbReference type="ARBA" id="ARBA00023180"/>
    </source>
</evidence>
<dbReference type="PANTHER" id="PTHR33021:SF289">
    <property type="entry name" value="EARLY NODULIN-LIKE PROTEIN 5-RELATED"/>
    <property type="match status" value="1"/>
</dbReference>
<keyword evidence="3" id="KW-0336">GPI-anchor</keyword>
<dbReference type="Pfam" id="PF02298">
    <property type="entry name" value="Cu_bind_like"/>
    <property type="match status" value="1"/>
</dbReference>
<dbReference type="Gene3D" id="2.60.40.420">
    <property type="entry name" value="Cupredoxins - blue copper proteins"/>
    <property type="match status" value="1"/>
</dbReference>
<evidence type="ECO:0000256" key="5">
    <source>
        <dbReference type="ARBA" id="ARBA00023136"/>
    </source>
</evidence>
<keyword evidence="13" id="KW-1185">Reference proteome</keyword>
<keyword evidence="5" id="KW-0472">Membrane</keyword>
<dbReference type="SUPFAM" id="SSF49503">
    <property type="entry name" value="Cupredoxins"/>
    <property type="match status" value="1"/>
</dbReference>
<keyword evidence="2" id="KW-1003">Cell membrane</keyword>
<keyword evidence="8" id="KW-0449">Lipoprotein</keyword>
<dbReference type="Proteomes" id="UP001370490">
    <property type="component" value="Unassembled WGS sequence"/>
</dbReference>
<keyword evidence="4 10" id="KW-0732">Signal</keyword>
<evidence type="ECO:0000313" key="12">
    <source>
        <dbReference type="EMBL" id="KAK6921099.1"/>
    </source>
</evidence>
<dbReference type="InterPro" id="IPR039391">
    <property type="entry name" value="Phytocyanin-like"/>
</dbReference>
<gene>
    <name evidence="12" type="ORF">RJ641_014777</name>
</gene>
<dbReference type="GO" id="GO:0009055">
    <property type="term" value="F:electron transfer activity"/>
    <property type="evidence" value="ECO:0007669"/>
    <property type="project" value="InterPro"/>
</dbReference>
<accession>A0AAN8UUV1</accession>
<feature type="chain" id="PRO_5043039390" evidence="10">
    <location>
        <begin position="29"/>
        <end position="176"/>
    </location>
</feature>
<dbReference type="AlphaFoldDB" id="A0AAN8UUV1"/>
<evidence type="ECO:0000256" key="2">
    <source>
        <dbReference type="ARBA" id="ARBA00022475"/>
    </source>
</evidence>
<organism evidence="12 13">
    <name type="scientific">Dillenia turbinata</name>
    <dbReference type="NCBI Taxonomy" id="194707"/>
    <lineage>
        <taxon>Eukaryota</taxon>
        <taxon>Viridiplantae</taxon>
        <taxon>Streptophyta</taxon>
        <taxon>Embryophyta</taxon>
        <taxon>Tracheophyta</taxon>
        <taxon>Spermatophyta</taxon>
        <taxon>Magnoliopsida</taxon>
        <taxon>eudicotyledons</taxon>
        <taxon>Gunneridae</taxon>
        <taxon>Pentapetalae</taxon>
        <taxon>Dilleniales</taxon>
        <taxon>Dilleniaceae</taxon>
        <taxon>Dillenia</taxon>
    </lineage>
</organism>
<protein>
    <submittedName>
        <fullName evidence="12">Phytocyanin domain</fullName>
    </submittedName>
</protein>
<comment type="similarity">
    <text evidence="9">Belongs to the early nodulin-like (ENODL) family.</text>
</comment>
<dbReference type="InterPro" id="IPR008972">
    <property type="entry name" value="Cupredoxin"/>
</dbReference>
<evidence type="ECO:0000256" key="6">
    <source>
        <dbReference type="ARBA" id="ARBA00023157"/>
    </source>
</evidence>
<sequence length="176" mass="19838">MASLLHGLCRVFLFIALFTCFQCRNVLSMEFQVGEDNGWAVPSSKDHHYYNEWAAENRFKVNDTIRFKYKKDSVLVVSEDEYSQCHSTHPIFFSNNGDTVYTLDRPGLFYFISGVAEHCRRGLKMIIKALELEMPPPLPQNGTITSPHKNGAPDLAAVSSTNFVMVIVVSLLGVVM</sequence>
<dbReference type="InterPro" id="IPR041846">
    <property type="entry name" value="ENL_dom"/>
</dbReference>
<reference evidence="12 13" key="1">
    <citation type="submission" date="2023-12" db="EMBL/GenBank/DDBJ databases">
        <title>A high-quality genome assembly for Dillenia turbinata (Dilleniales).</title>
        <authorList>
            <person name="Chanderbali A."/>
        </authorList>
    </citation>
    <scope>NUCLEOTIDE SEQUENCE [LARGE SCALE GENOMIC DNA]</scope>
    <source>
        <strain evidence="12">LSX21</strain>
        <tissue evidence="12">Leaf</tissue>
    </source>
</reference>
<proteinExistence type="inferred from homology"/>
<name>A0AAN8UUV1_9MAGN</name>
<dbReference type="PROSITE" id="PS51485">
    <property type="entry name" value="PHYTOCYANIN"/>
    <property type="match status" value="1"/>
</dbReference>
<dbReference type="GO" id="GO:0005886">
    <property type="term" value="C:plasma membrane"/>
    <property type="evidence" value="ECO:0007669"/>
    <property type="project" value="UniProtKB-SubCell"/>
</dbReference>
<dbReference type="PANTHER" id="PTHR33021">
    <property type="entry name" value="BLUE COPPER PROTEIN"/>
    <property type="match status" value="1"/>
</dbReference>
<feature type="signal peptide" evidence="10">
    <location>
        <begin position="1"/>
        <end position="28"/>
    </location>
</feature>
<evidence type="ECO:0000313" key="13">
    <source>
        <dbReference type="Proteomes" id="UP001370490"/>
    </source>
</evidence>
<comment type="caution">
    <text evidence="12">The sequence shown here is derived from an EMBL/GenBank/DDBJ whole genome shotgun (WGS) entry which is preliminary data.</text>
</comment>
<dbReference type="InterPro" id="IPR003245">
    <property type="entry name" value="Phytocyanin_dom"/>
</dbReference>
<comment type="subcellular location">
    <subcellularLocation>
        <location evidence="1">Cell membrane</location>
        <topology evidence="1">Lipid-anchor</topology>
        <topology evidence="1">GPI-anchor</topology>
    </subcellularLocation>
</comment>
<dbReference type="GO" id="GO:0098552">
    <property type="term" value="C:side of membrane"/>
    <property type="evidence" value="ECO:0007669"/>
    <property type="project" value="UniProtKB-KW"/>
</dbReference>
<feature type="domain" description="Phytocyanin" evidence="11">
    <location>
        <begin position="29"/>
        <end position="131"/>
    </location>
</feature>
<keyword evidence="6" id="KW-1015">Disulfide bond</keyword>
<dbReference type="CDD" id="cd11019">
    <property type="entry name" value="OsENODL1_like"/>
    <property type="match status" value="1"/>
</dbReference>
<feature type="non-terminal residue" evidence="12">
    <location>
        <position position="176"/>
    </location>
</feature>
<evidence type="ECO:0000256" key="3">
    <source>
        <dbReference type="ARBA" id="ARBA00022622"/>
    </source>
</evidence>
<evidence type="ECO:0000256" key="10">
    <source>
        <dbReference type="SAM" id="SignalP"/>
    </source>
</evidence>
<dbReference type="EMBL" id="JBAMMX010000020">
    <property type="protein sequence ID" value="KAK6921099.1"/>
    <property type="molecule type" value="Genomic_DNA"/>
</dbReference>
<evidence type="ECO:0000256" key="4">
    <source>
        <dbReference type="ARBA" id="ARBA00022729"/>
    </source>
</evidence>
<evidence type="ECO:0000259" key="11">
    <source>
        <dbReference type="PROSITE" id="PS51485"/>
    </source>
</evidence>